<feature type="domain" description="Sulfatase N-terminal" evidence="3">
    <location>
        <begin position="66"/>
        <end position="477"/>
    </location>
</feature>
<dbReference type="GO" id="GO:0004065">
    <property type="term" value="F:arylsulfatase activity"/>
    <property type="evidence" value="ECO:0007669"/>
    <property type="project" value="UniProtKB-EC"/>
</dbReference>
<dbReference type="InterPro" id="IPR050738">
    <property type="entry name" value="Sulfatase"/>
</dbReference>
<evidence type="ECO:0000256" key="1">
    <source>
        <dbReference type="ARBA" id="ARBA00008779"/>
    </source>
</evidence>
<feature type="chain" id="PRO_5041646059" evidence="2">
    <location>
        <begin position="24"/>
        <end position="793"/>
    </location>
</feature>
<comment type="caution">
    <text evidence="4">The sequence shown here is derived from an EMBL/GenBank/DDBJ whole genome shotgun (WGS) entry which is preliminary data.</text>
</comment>
<dbReference type="CDD" id="cd16025">
    <property type="entry name" value="PAS_like"/>
    <property type="match status" value="1"/>
</dbReference>
<evidence type="ECO:0000259" key="3">
    <source>
        <dbReference type="Pfam" id="PF00884"/>
    </source>
</evidence>
<keyword evidence="2" id="KW-0732">Signal</keyword>
<name>A0AA89T4L1_9GAMM</name>
<dbReference type="Proteomes" id="UP000563601">
    <property type="component" value="Unassembled WGS sequence"/>
</dbReference>
<reference evidence="4 5" key="1">
    <citation type="submission" date="2020-08" db="EMBL/GenBank/DDBJ databases">
        <title>Genomic Encyclopedia of Type Strains, Phase IV (KMG-IV): sequencing the most valuable type-strain genomes for metagenomic binning, comparative biology and taxonomic classification.</title>
        <authorList>
            <person name="Goeker M."/>
        </authorList>
    </citation>
    <scope>NUCLEOTIDE SEQUENCE [LARGE SCALE GENOMIC DNA]</scope>
    <source>
        <strain evidence="4 5">DSM 11525</strain>
    </source>
</reference>
<dbReference type="SUPFAM" id="SSF53649">
    <property type="entry name" value="Alkaline phosphatase-like"/>
    <property type="match status" value="1"/>
</dbReference>
<dbReference type="PANTHER" id="PTHR42693">
    <property type="entry name" value="ARYLSULFATASE FAMILY MEMBER"/>
    <property type="match status" value="1"/>
</dbReference>
<dbReference type="RefSeq" id="WP_202620674.1">
    <property type="nucleotide sequence ID" value="NZ_CP047491.1"/>
</dbReference>
<evidence type="ECO:0000313" key="5">
    <source>
        <dbReference type="Proteomes" id="UP000563601"/>
    </source>
</evidence>
<accession>A0AA89T4L1</accession>
<proteinExistence type="inferred from homology"/>
<dbReference type="AlphaFoldDB" id="A0AA89T4L1"/>
<dbReference type="EC" id="3.1.6.1" evidence="4"/>
<dbReference type="Gene3D" id="2.60.120.200">
    <property type="match status" value="1"/>
</dbReference>
<feature type="signal peptide" evidence="2">
    <location>
        <begin position="1"/>
        <end position="23"/>
    </location>
</feature>
<evidence type="ECO:0000256" key="2">
    <source>
        <dbReference type="SAM" id="SignalP"/>
    </source>
</evidence>
<dbReference type="Gene3D" id="3.40.720.10">
    <property type="entry name" value="Alkaline Phosphatase, subunit A"/>
    <property type="match status" value="1"/>
</dbReference>
<dbReference type="Gene3D" id="3.30.1120.10">
    <property type="match status" value="1"/>
</dbReference>
<keyword evidence="4" id="KW-0378">Hydrolase</keyword>
<dbReference type="PANTHER" id="PTHR42693:SF43">
    <property type="entry name" value="BLL2667 PROTEIN"/>
    <property type="match status" value="1"/>
</dbReference>
<dbReference type="InterPro" id="IPR000917">
    <property type="entry name" value="Sulfatase_N"/>
</dbReference>
<dbReference type="EMBL" id="JACHHR010000001">
    <property type="protein sequence ID" value="MBB5210505.1"/>
    <property type="molecule type" value="Genomic_DNA"/>
</dbReference>
<dbReference type="InterPro" id="IPR017850">
    <property type="entry name" value="Alkaline_phosphatase_core_sf"/>
</dbReference>
<comment type="similarity">
    <text evidence="1">Belongs to the sulfatase family.</text>
</comment>
<organism evidence="4 5">
    <name type="scientific">Microbulbifer hydrolyticus</name>
    <dbReference type="NCBI Taxonomy" id="48074"/>
    <lineage>
        <taxon>Bacteria</taxon>
        <taxon>Pseudomonadati</taxon>
        <taxon>Pseudomonadota</taxon>
        <taxon>Gammaproteobacteria</taxon>
        <taxon>Cellvibrionales</taxon>
        <taxon>Microbulbiferaceae</taxon>
        <taxon>Microbulbifer</taxon>
    </lineage>
</organism>
<dbReference type="Pfam" id="PF00884">
    <property type="entry name" value="Sulfatase"/>
    <property type="match status" value="1"/>
</dbReference>
<sequence length="793" mass="88077">MNFIKTATLATGMFALIATRCLADSTVDRTQLPIPDVEPKGYTELDVRNVEPPEPYKALKPPEGAPNVIVFLLDDVGFGQSTLFGGLVEMPTLDAIAEQGLVYNRFHTTAVCSATRTALLTGRNHHQNNMGSIAETATAFPGNTGMRPNYIAALPKILRYNGYKTAMFGKNHEIPPWQTGPAGDQTLWPSQVGFEKFYGFFGGETDQFQPVLVDGVTRIKTPRTEGYHFTTDMANQTIDWLNLQHSYNADRPFFVYFAPGAAHAPHHAPKEWIDKYKGKFDMGWDALRKEVFERQKKLGVIPKDTILPPMPDGVARWSSLTSDEKKIFTRQMEVYAGYLAHTDHEIGRVVDSLKKTGEFDNTLIFYIVGDNGASAEGNRNGSFNSLAFYNGIEEDPKFILDNLDKLGSEDSFGHYAKGWAIAGDTPFVWMKGTASDFGGSRNGMAVSWPDGIKKDKNVIRDQWTHVVDIAPTVLDVAKLPEPKEVDGVKQIPMAGKSFVASFNQPNAESKHKVQYFELGGNRAIYKDGWFARVIHWPLWEDTKKFSTLQDDKWELFDITKDFSLANNVADKYPDKLKEMQKLFDQEAFDNHVYPIDDRTLERMNAEIAGRPDAMFGKKTLTLYSGAKGIPENSFLNIKNKSFDLTAKISTDNVKDTNGVIIAQGGNFAGWSLYVKNGVPTFEYNWLGYEYTPITSKSPLKQGDNEIVVKFRYDENGKGGKGNNAGLGKGGNAYLYLNGNLVGEKFIPNTIASLYSLDDGVGVGEDEGGAVSKAYKAPFIFNQDIESVTTSIVD</sequence>
<gene>
    <name evidence="4" type="ORF">HNQ53_000693</name>
</gene>
<protein>
    <submittedName>
        <fullName evidence="4">Arylsulfatase</fullName>
        <ecNumber evidence="4">3.1.6.1</ecNumber>
    </submittedName>
</protein>
<evidence type="ECO:0000313" key="4">
    <source>
        <dbReference type="EMBL" id="MBB5210505.1"/>
    </source>
</evidence>